<dbReference type="OrthoDB" id="117888at2"/>
<name>A3DAL6_SHEB5</name>
<keyword evidence="2" id="KW-1185">Reference proteome</keyword>
<dbReference type="HOGENOM" id="CLU_123925_1_0_6"/>
<dbReference type="AlphaFoldDB" id="A3DAL6"/>
<dbReference type="RefSeq" id="WP_011848261.1">
    <property type="nucleotide sequence ID" value="NC_009052.1"/>
</dbReference>
<gene>
    <name evidence="1" type="ordered locus">Sbal_4317</name>
</gene>
<evidence type="ECO:0000313" key="1">
    <source>
        <dbReference type="EMBL" id="ABN63779.1"/>
    </source>
</evidence>
<organism evidence="1 2">
    <name type="scientific">Shewanella baltica (strain OS155 / ATCC BAA-1091)</name>
    <dbReference type="NCBI Taxonomy" id="325240"/>
    <lineage>
        <taxon>Bacteria</taxon>
        <taxon>Pseudomonadati</taxon>
        <taxon>Pseudomonadota</taxon>
        <taxon>Gammaproteobacteria</taxon>
        <taxon>Alteromonadales</taxon>
        <taxon>Shewanellaceae</taxon>
        <taxon>Shewanella</taxon>
    </lineage>
</organism>
<dbReference type="Proteomes" id="UP000001557">
    <property type="component" value="Chromosome"/>
</dbReference>
<reference evidence="1 2" key="1">
    <citation type="submission" date="2007-02" db="EMBL/GenBank/DDBJ databases">
        <title>Complete sequence of chromosome of Shewanella baltica OS155.</title>
        <authorList>
            <consortium name="US DOE Joint Genome Institute"/>
            <person name="Copeland A."/>
            <person name="Lucas S."/>
            <person name="Lapidus A."/>
            <person name="Barry K."/>
            <person name="Detter J.C."/>
            <person name="Glavina del Rio T."/>
            <person name="Hammon N."/>
            <person name="Israni S."/>
            <person name="Dalin E."/>
            <person name="Tice H."/>
            <person name="Pitluck S."/>
            <person name="Sims D.R."/>
            <person name="Brettin T."/>
            <person name="Bruce D."/>
            <person name="Han C."/>
            <person name="Tapia R."/>
            <person name="Brainard J."/>
            <person name="Schmutz J."/>
            <person name="Larimer F."/>
            <person name="Land M."/>
            <person name="Hauser L."/>
            <person name="Kyrpides N."/>
            <person name="Mikhailova N."/>
            <person name="Brettar I."/>
            <person name="Klappenbach J."/>
            <person name="Konstantinidis K."/>
            <person name="Rodrigues J."/>
            <person name="Tiedje J."/>
            <person name="Richardson P."/>
        </authorList>
    </citation>
    <scope>NUCLEOTIDE SEQUENCE [LARGE SCALE GENOMIC DNA]</scope>
    <source>
        <strain evidence="2">OS155 / ATCC BAA-1091</strain>
    </source>
</reference>
<sequence length="123" mass="14282">MPEIDSNEPRAVSVGIRAVLKILEKWSCDQQQVKALLKLPENYNDLDFEHENFSLEQVERVRCILNIHASLRTLFTNPENVYGFMSMVNHNSPFNGSTPLNFILNDKAYNFQLVIKHLESQLY</sequence>
<evidence type="ECO:0008006" key="3">
    <source>
        <dbReference type="Google" id="ProtNLM"/>
    </source>
</evidence>
<proteinExistence type="predicted"/>
<accession>A3DAL6</accession>
<dbReference type="STRING" id="325240.Sbal_4317"/>
<evidence type="ECO:0000313" key="2">
    <source>
        <dbReference type="Proteomes" id="UP000001557"/>
    </source>
</evidence>
<dbReference type="KEGG" id="sbl:Sbal_4317"/>
<protein>
    <recommendedName>
        <fullName evidence="3">Antitoxin Xre/MbcA/ParS-like toxin-binding domain-containing protein</fullName>
    </recommendedName>
</protein>
<dbReference type="EMBL" id="CP000563">
    <property type="protein sequence ID" value="ABN63779.1"/>
    <property type="molecule type" value="Genomic_DNA"/>
</dbReference>